<organism evidence="3 4">
    <name type="scientific">Trichoderma harzianum</name>
    <name type="common">Hypocrea lixii</name>
    <dbReference type="NCBI Taxonomy" id="5544"/>
    <lineage>
        <taxon>Eukaryota</taxon>
        <taxon>Fungi</taxon>
        <taxon>Dikarya</taxon>
        <taxon>Ascomycota</taxon>
        <taxon>Pezizomycotina</taxon>
        <taxon>Sordariomycetes</taxon>
        <taxon>Hypocreomycetidae</taxon>
        <taxon>Hypocreales</taxon>
        <taxon>Hypocreaceae</taxon>
        <taxon>Trichoderma</taxon>
    </lineage>
</organism>
<feature type="signal peptide" evidence="1">
    <location>
        <begin position="1"/>
        <end position="19"/>
    </location>
</feature>
<feature type="domain" description="Rhamnogalacturonase A/B/Epimerase-like pectate lyase" evidence="2">
    <location>
        <begin position="413"/>
        <end position="471"/>
    </location>
</feature>
<feature type="domain" description="Rhamnogalacturonase A/B/Epimerase-like pectate lyase" evidence="2">
    <location>
        <begin position="102"/>
        <end position="273"/>
    </location>
</feature>
<evidence type="ECO:0000256" key="1">
    <source>
        <dbReference type="SAM" id="SignalP"/>
    </source>
</evidence>
<dbReference type="InterPro" id="IPR012334">
    <property type="entry name" value="Pectin_lyas_fold"/>
</dbReference>
<dbReference type="GO" id="GO:0004650">
    <property type="term" value="F:polygalacturonase activity"/>
    <property type="evidence" value="ECO:0007669"/>
    <property type="project" value="InterPro"/>
</dbReference>
<dbReference type="EMBL" id="JOKZ01000001">
    <property type="protein sequence ID" value="KKP07835.1"/>
    <property type="molecule type" value="Genomic_DNA"/>
</dbReference>
<dbReference type="InterPro" id="IPR039279">
    <property type="entry name" value="QRT3-like"/>
</dbReference>
<proteinExistence type="predicted"/>
<dbReference type="FunFam" id="2.160.20.10:FF:000049">
    <property type="entry name" value="Putative exo-beta-1,3-glucanase"/>
    <property type="match status" value="1"/>
</dbReference>
<dbReference type="AlphaFoldDB" id="A0A0F9XTJ0"/>
<accession>A0A0F9XTJ0</accession>
<comment type="caution">
    <text evidence="3">The sequence shown here is derived from an EMBL/GenBank/DDBJ whole genome shotgun (WGS) entry which is preliminary data.</text>
</comment>
<dbReference type="SUPFAM" id="SSF51126">
    <property type="entry name" value="Pectin lyase-like"/>
    <property type="match status" value="2"/>
</dbReference>
<dbReference type="Proteomes" id="UP000034112">
    <property type="component" value="Unassembled WGS sequence"/>
</dbReference>
<dbReference type="Gene3D" id="2.160.20.10">
    <property type="entry name" value="Single-stranded right-handed beta-helix, Pectin lyase-like"/>
    <property type="match status" value="2"/>
</dbReference>
<dbReference type="OMA" id="AYIDNFW"/>
<dbReference type="PANTHER" id="PTHR33928:SF2">
    <property type="entry name" value="PECTATE LYASE SUPERFAMILY PROTEIN DOMAIN-CONTAINING PROTEIN-RELATED"/>
    <property type="match status" value="1"/>
</dbReference>
<protein>
    <submittedName>
        <fullName evidence="3">Glucan endo-1,3-beta-glucosidase</fullName>
    </submittedName>
</protein>
<dbReference type="CDD" id="cd23668">
    <property type="entry name" value="GH55_beta13glucanase-like"/>
    <property type="match status" value="1"/>
</dbReference>
<gene>
    <name evidence="3" type="ORF">THAR02_00043</name>
</gene>
<dbReference type="InterPro" id="IPR024535">
    <property type="entry name" value="RHGA/B-epi-like_pectate_lyase"/>
</dbReference>
<keyword evidence="1" id="KW-0732">Signal</keyword>
<dbReference type="Pfam" id="PF12708">
    <property type="entry name" value="Pect-lyase_RHGA_epim"/>
    <property type="match status" value="2"/>
</dbReference>
<name>A0A0F9XTJ0_TRIHA</name>
<evidence type="ECO:0000259" key="2">
    <source>
        <dbReference type="Pfam" id="PF12708"/>
    </source>
</evidence>
<feature type="chain" id="PRO_5002530287" evidence="1">
    <location>
        <begin position="20"/>
        <end position="763"/>
    </location>
</feature>
<dbReference type="PANTHER" id="PTHR33928">
    <property type="entry name" value="POLYGALACTURONASE QRT3"/>
    <property type="match status" value="1"/>
</dbReference>
<sequence>MKSFSLLGSVALLSSLSWALPTESPAASLQERQSGSSWFLPNIDHTTGAVRGYVPDLFSSNGAQDFNYPVYKTVNSGDANGFVSAITSDGPLGARDNCYLAGEPRVIYLPPGTYTIGSTIFLDTDTVIIGDAANPPTIKAASGFNGNYLIVGGQGDGDNHPCGGSGGETHFSVMIKNVILDTTAVTSQSGFVALSWAVAQNCALVNVKINMPQGIHTGMLVNGGSTISISDVHFSFGNIGLHWNGHQQGQIKGMSFTDCTNGIYIDGGNTISIFAPTCNTVGRCIVLNSGNPWVAVIDGVSQNSGDFFTSVPGFPNFMIENISKDTTNSNMVVVGGAVKVGGVTSIGTYVWGNTRGTNPAYVTNPTAQAVSRPAALAPGGKYPVINAPQYADKTVANVVNLKDSTQNGGHTLQGDGFTDDTASLQAALNTAASQGKIAYLPFGIYIVTSTITIPPGTELYGEAWSTISGSGSAFASETNPTPVVQIGSTPGQKGVAHIQDIRFTVNEPLAGAILLRVNMAGNNPGDVAVFNSLNTIGGTRDTSINCSNEDNCKAAYLGLHLAAGSSAYIDNFWSWVADHPSDQSNKGIRSAVKGGVLVEATAGTWLTGLGSEHNWLFQLSFHNAANVLVTLFQSETNYNQGNNGADLVGQPFNAIASDPNFSWCGGGDTVCRMGLAQYYTGSNSNIFHYAAGSWNFDSLTHVNQGIMNYIQTAVSNSKLFGFTAGPNVEETMRLPDGAEFGNGSNDGYGGSWQTLIANIASQS</sequence>
<reference evidence="4" key="1">
    <citation type="journal article" date="2015" name="Genome Announc.">
        <title>Draft whole-genome sequence of the biocontrol agent Trichoderma harzianum T6776.</title>
        <authorList>
            <person name="Baroncelli R."/>
            <person name="Piaggeschi G."/>
            <person name="Fiorini L."/>
            <person name="Bertolini E."/>
            <person name="Zapparata A."/>
            <person name="Pe M.E."/>
            <person name="Sarrocco S."/>
            <person name="Vannacci G."/>
        </authorList>
    </citation>
    <scope>NUCLEOTIDE SEQUENCE [LARGE SCALE GENOMIC DNA]</scope>
    <source>
        <strain evidence="4">T6776</strain>
    </source>
</reference>
<evidence type="ECO:0000313" key="3">
    <source>
        <dbReference type="EMBL" id="KKP07835.1"/>
    </source>
</evidence>
<dbReference type="OrthoDB" id="1046782at2759"/>
<dbReference type="InterPro" id="IPR011050">
    <property type="entry name" value="Pectin_lyase_fold/virulence"/>
</dbReference>
<evidence type="ECO:0000313" key="4">
    <source>
        <dbReference type="Proteomes" id="UP000034112"/>
    </source>
</evidence>